<evidence type="ECO:0000256" key="8">
    <source>
        <dbReference type="ARBA" id="ARBA00023128"/>
    </source>
</evidence>
<gene>
    <name evidence="12" type="ORF">BJY01DRAFT_231254</name>
</gene>
<sequence length="320" mass="34674">MESKFIPTELPTEGTTNAPSAVKEFAVGAAGGITQVLIGQPFDIVKVRMQTQANQNAIQVARNILRHEGALAFYKGTLPPLLGVGACISIVYTTFHTISETLKSQTNCTTLSTPLTYLVGGLAGLANSLISGPTEHVRIRLQTLQDFPSRRDAQIQARNPGVIPCIRTITAHGGLRGLYRGQVPTMLREFGSYGVWFSVYELLLSRVSAPATRIDTSTTTTTTEAKVKGQIPTYKIATCGILTGLVLWTVNYPFDVVKSKMQADGFGGDQKYLRMRGVVRDTWRENGLRGFWIGLGPTLARAVPVSAGTFVVVEMVRGLI</sequence>
<feature type="repeat" description="Solcar" evidence="10">
    <location>
        <begin position="231"/>
        <end position="319"/>
    </location>
</feature>
<comment type="similarity">
    <text evidence="2 11">Belongs to the mitochondrial carrier (TC 2.A.29) family.</text>
</comment>
<keyword evidence="4 10" id="KW-0812">Transmembrane</keyword>
<dbReference type="PANTHER" id="PTHR45624:SF12">
    <property type="entry name" value="MITOCHONDRIAL ORNITHINE TRANSPORTER 1"/>
    <property type="match status" value="1"/>
</dbReference>
<dbReference type="PANTHER" id="PTHR45624">
    <property type="entry name" value="MITOCHONDRIAL BASIC AMINO ACIDS TRANSPORTER-RELATED"/>
    <property type="match status" value="1"/>
</dbReference>
<evidence type="ECO:0000256" key="7">
    <source>
        <dbReference type="ARBA" id="ARBA00022989"/>
    </source>
</evidence>
<evidence type="ECO:0000256" key="10">
    <source>
        <dbReference type="PROSITE-ProRule" id="PRU00282"/>
    </source>
</evidence>
<feature type="repeat" description="Solcar" evidence="10">
    <location>
        <begin position="19"/>
        <end position="101"/>
    </location>
</feature>
<dbReference type="Proteomes" id="UP001610446">
    <property type="component" value="Unassembled WGS sequence"/>
</dbReference>
<evidence type="ECO:0000313" key="12">
    <source>
        <dbReference type="EMBL" id="KAL2856634.1"/>
    </source>
</evidence>
<comment type="subcellular location">
    <subcellularLocation>
        <location evidence="1">Mitochondrion membrane</location>
        <topology evidence="1">Multi-pass membrane protein</topology>
    </subcellularLocation>
</comment>
<keyword evidence="13" id="KW-1185">Reference proteome</keyword>
<evidence type="ECO:0000313" key="13">
    <source>
        <dbReference type="Proteomes" id="UP001610446"/>
    </source>
</evidence>
<protein>
    <submittedName>
        <fullName evidence="12">Mitochondrial carrier protein</fullName>
    </submittedName>
</protein>
<dbReference type="PROSITE" id="PS50920">
    <property type="entry name" value="SOLCAR"/>
    <property type="match status" value="3"/>
</dbReference>
<evidence type="ECO:0000256" key="4">
    <source>
        <dbReference type="ARBA" id="ARBA00022692"/>
    </source>
</evidence>
<evidence type="ECO:0000256" key="2">
    <source>
        <dbReference type="ARBA" id="ARBA00006375"/>
    </source>
</evidence>
<reference evidence="12 13" key="1">
    <citation type="submission" date="2024-07" db="EMBL/GenBank/DDBJ databases">
        <title>Section-level genome sequencing and comparative genomics of Aspergillus sections Usti and Cavernicolus.</title>
        <authorList>
            <consortium name="Lawrence Berkeley National Laboratory"/>
            <person name="Nybo J.L."/>
            <person name="Vesth T.C."/>
            <person name="Theobald S."/>
            <person name="Frisvad J.C."/>
            <person name="Larsen T.O."/>
            <person name="Kjaerboelling I."/>
            <person name="Rothschild-Mancinelli K."/>
            <person name="Lyhne E.K."/>
            <person name="Kogle M.E."/>
            <person name="Barry K."/>
            <person name="Clum A."/>
            <person name="Na H."/>
            <person name="Ledsgaard L."/>
            <person name="Lin J."/>
            <person name="Lipzen A."/>
            <person name="Kuo A."/>
            <person name="Riley R."/>
            <person name="Mondo S."/>
            <person name="Labutti K."/>
            <person name="Haridas S."/>
            <person name="Pangalinan J."/>
            <person name="Salamov A.A."/>
            <person name="Simmons B.A."/>
            <person name="Magnuson J.K."/>
            <person name="Chen J."/>
            <person name="Drula E."/>
            <person name="Henrissat B."/>
            <person name="Wiebenga A."/>
            <person name="Lubbers R.J."/>
            <person name="Gomes A.C."/>
            <person name="Makela M.R."/>
            <person name="Stajich J."/>
            <person name="Grigoriev I.V."/>
            <person name="Mortensen U.H."/>
            <person name="De Vries R.P."/>
            <person name="Baker S.E."/>
            <person name="Andersen M.R."/>
        </authorList>
    </citation>
    <scope>NUCLEOTIDE SEQUENCE [LARGE SCALE GENOMIC DNA]</scope>
    <source>
        <strain evidence="12 13">CBS 123904</strain>
    </source>
</reference>
<organism evidence="12 13">
    <name type="scientific">Aspergillus pseudoustus</name>
    <dbReference type="NCBI Taxonomy" id="1810923"/>
    <lineage>
        <taxon>Eukaryota</taxon>
        <taxon>Fungi</taxon>
        <taxon>Dikarya</taxon>
        <taxon>Ascomycota</taxon>
        <taxon>Pezizomycotina</taxon>
        <taxon>Eurotiomycetes</taxon>
        <taxon>Eurotiomycetidae</taxon>
        <taxon>Eurotiales</taxon>
        <taxon>Aspergillaceae</taxon>
        <taxon>Aspergillus</taxon>
        <taxon>Aspergillus subgen. Nidulantes</taxon>
    </lineage>
</organism>
<evidence type="ECO:0000256" key="9">
    <source>
        <dbReference type="ARBA" id="ARBA00023136"/>
    </source>
</evidence>
<keyword evidence="7" id="KW-1133">Transmembrane helix</keyword>
<accession>A0ABR4KXX5</accession>
<evidence type="ECO:0000256" key="6">
    <source>
        <dbReference type="ARBA" id="ARBA00022792"/>
    </source>
</evidence>
<dbReference type="SUPFAM" id="SSF103506">
    <property type="entry name" value="Mitochondrial carrier"/>
    <property type="match status" value="1"/>
</dbReference>
<comment type="caution">
    <text evidence="12">The sequence shown here is derived from an EMBL/GenBank/DDBJ whole genome shotgun (WGS) entry which is preliminary data.</text>
</comment>
<evidence type="ECO:0000256" key="3">
    <source>
        <dbReference type="ARBA" id="ARBA00022448"/>
    </source>
</evidence>
<keyword evidence="5" id="KW-0677">Repeat</keyword>
<keyword evidence="6" id="KW-0999">Mitochondrion inner membrane</keyword>
<dbReference type="EMBL" id="JBFXLU010000006">
    <property type="protein sequence ID" value="KAL2856634.1"/>
    <property type="molecule type" value="Genomic_DNA"/>
</dbReference>
<dbReference type="InterPro" id="IPR023395">
    <property type="entry name" value="MCP_dom_sf"/>
</dbReference>
<dbReference type="InterPro" id="IPR018108">
    <property type="entry name" value="MCP_transmembrane"/>
</dbReference>
<name>A0ABR4KXX5_9EURO</name>
<dbReference type="Gene3D" id="1.50.40.10">
    <property type="entry name" value="Mitochondrial carrier domain"/>
    <property type="match status" value="1"/>
</dbReference>
<dbReference type="Pfam" id="PF00153">
    <property type="entry name" value="Mito_carr"/>
    <property type="match status" value="3"/>
</dbReference>
<dbReference type="InterPro" id="IPR050567">
    <property type="entry name" value="Mitochondrial_Carrier"/>
</dbReference>
<evidence type="ECO:0000256" key="11">
    <source>
        <dbReference type="RuleBase" id="RU000488"/>
    </source>
</evidence>
<keyword evidence="8" id="KW-0496">Mitochondrion</keyword>
<proteinExistence type="inferred from homology"/>
<feature type="repeat" description="Solcar" evidence="10">
    <location>
        <begin position="111"/>
        <end position="206"/>
    </location>
</feature>
<keyword evidence="9 10" id="KW-0472">Membrane</keyword>
<evidence type="ECO:0000256" key="1">
    <source>
        <dbReference type="ARBA" id="ARBA00004225"/>
    </source>
</evidence>
<evidence type="ECO:0000256" key="5">
    <source>
        <dbReference type="ARBA" id="ARBA00022737"/>
    </source>
</evidence>
<keyword evidence="3 11" id="KW-0813">Transport</keyword>